<keyword evidence="1" id="KW-0378">Hydrolase</keyword>
<dbReference type="AlphaFoldDB" id="A0A317DAI4"/>
<protein>
    <submittedName>
        <fullName evidence="1">Endonuclease</fullName>
    </submittedName>
</protein>
<reference evidence="1 2" key="1">
    <citation type="submission" date="2018-05" db="EMBL/GenBank/DDBJ databases">
        <title>Micromonospora atacamensis sp. nov., a novel actinobacteria isolated from high altitude Atacama Desert soil.</title>
        <authorList>
            <person name="Carro L."/>
            <person name="Golinska P."/>
            <person name="Klenk H.-P."/>
            <person name="Goodfellow M."/>
        </authorList>
    </citation>
    <scope>NUCLEOTIDE SEQUENCE [LARGE SCALE GENOMIC DNA]</scope>
    <source>
        <strain evidence="1 2">5R2A7</strain>
    </source>
</reference>
<evidence type="ECO:0000313" key="1">
    <source>
        <dbReference type="EMBL" id="PWR09823.1"/>
    </source>
</evidence>
<keyword evidence="2" id="KW-1185">Reference proteome</keyword>
<keyword evidence="1" id="KW-0540">Nuclease</keyword>
<proteinExistence type="predicted"/>
<evidence type="ECO:0000313" key="2">
    <source>
        <dbReference type="Proteomes" id="UP000245410"/>
    </source>
</evidence>
<name>A0A317DAI4_9ACTN</name>
<organism evidence="1 2">
    <name type="scientific">Micromonospora acroterricola</name>
    <dbReference type="NCBI Taxonomy" id="2202421"/>
    <lineage>
        <taxon>Bacteria</taxon>
        <taxon>Bacillati</taxon>
        <taxon>Actinomycetota</taxon>
        <taxon>Actinomycetes</taxon>
        <taxon>Micromonosporales</taxon>
        <taxon>Micromonosporaceae</taxon>
        <taxon>Micromonospora</taxon>
    </lineage>
</organism>
<dbReference type="RefSeq" id="WP_109817335.1">
    <property type="nucleotide sequence ID" value="NZ_QGKR01000172.1"/>
</dbReference>
<dbReference type="OrthoDB" id="4069900at2"/>
<dbReference type="EMBL" id="QGKR01000172">
    <property type="protein sequence ID" value="PWR09823.1"/>
    <property type="molecule type" value="Genomic_DNA"/>
</dbReference>
<dbReference type="GO" id="GO:0004519">
    <property type="term" value="F:endonuclease activity"/>
    <property type="evidence" value="ECO:0007669"/>
    <property type="project" value="UniProtKB-KW"/>
</dbReference>
<dbReference type="Proteomes" id="UP000245410">
    <property type="component" value="Unassembled WGS sequence"/>
</dbReference>
<gene>
    <name evidence="1" type="ORF">DKT68_11145</name>
</gene>
<accession>A0A317DAI4</accession>
<comment type="caution">
    <text evidence="1">The sequence shown here is derived from an EMBL/GenBank/DDBJ whole genome shotgun (WGS) entry which is preliminary data.</text>
</comment>
<keyword evidence="1" id="KW-0255">Endonuclease</keyword>
<sequence length="176" mass="20016">MPSKPRKGRGAAAKPAAGKIVRKAVEKLEKPIVRVTGPNHSLPTKVIQVQRRDFHATSQFRRKMAALKKLSDDGKLYKATNPVERDKSLTDGYKDRIRQKIWDKYWPHDKDLANRLSERLSSYHPDHVWELQLGGPDTVDNLKLLHGRTNTDIGSQIWGQIQTLPDGTPIRIEVVD</sequence>